<sequence length="508" mass="56467">MGILLIGSGLKANVIVPFEEGQLIMKSDLINEDSSSRKRSSSLTEQGSRRSLRTVGIRPEGRPGDLKPPIDEALMNFHMELTETCIDLMARYTFSTCSAQPKRLPTAEFLLSGGQSMTWILGNRVITVTTSGCSQKVLKNGLCDKCWMLCRPDKVFGYNMTYNSRFKHVANPSYLVELIYVSLESLSPDVSADQEPQPGKQLHKSTNQRPVSNDVGSGSKDSRSFVTPDSSIISAPVEDTGKTLAAPDTHEPEPHRLEQIVQMSRRNKRGSSVRVGARAGQRYTSDDPQTSPLDFPLADITTLFMPSLAGKKEDLMSSHKRINSETLAESEYDAILDQHFEHTPDDVECTSHVLGMNTGPSGPILIPGSPLKRSISRQNSRESLDNETDCYETDGRSRNPVRRSNSSPEMSASWKNPFMNRDKEREGKPLPLPLDRDDSGEMETKQETPTEAKKPAKLSKDPRKLHSLRVSHSSLMSSDRMKPRSGDWAVTLDFFKRQPLPLCPMATL</sequence>
<feature type="region of interest" description="Disordered" evidence="1">
    <location>
        <begin position="35"/>
        <end position="65"/>
    </location>
</feature>
<feature type="compositionally biased region" description="Basic and acidic residues" evidence="1">
    <location>
        <begin position="420"/>
        <end position="464"/>
    </location>
</feature>
<feature type="region of interest" description="Disordered" evidence="1">
    <location>
        <begin position="189"/>
        <end position="291"/>
    </location>
</feature>
<organism evidence="2 3">
    <name type="scientific">Timema podura</name>
    <name type="common">Walking stick</name>
    <dbReference type="NCBI Taxonomy" id="61482"/>
    <lineage>
        <taxon>Eukaryota</taxon>
        <taxon>Metazoa</taxon>
        <taxon>Ecdysozoa</taxon>
        <taxon>Arthropoda</taxon>
        <taxon>Hexapoda</taxon>
        <taxon>Insecta</taxon>
        <taxon>Pterygota</taxon>
        <taxon>Neoptera</taxon>
        <taxon>Polyneoptera</taxon>
        <taxon>Phasmatodea</taxon>
        <taxon>Timematodea</taxon>
        <taxon>Timematoidea</taxon>
        <taxon>Timematidae</taxon>
        <taxon>Timema</taxon>
    </lineage>
</organism>
<dbReference type="PANTHER" id="PTHR10063">
    <property type="entry name" value="TUBERIN"/>
    <property type="match status" value="1"/>
</dbReference>
<reference evidence="2" key="1">
    <citation type="submission" date="2021-03" db="EMBL/GenBank/DDBJ databases">
        <authorList>
            <person name="Tran Van P."/>
        </authorList>
    </citation>
    <scope>NUCLEOTIDE SEQUENCE</scope>
</reference>
<gene>
    <name evidence="2" type="ORF">TPAB3V08_LOCUS4101</name>
</gene>
<dbReference type="EMBL" id="CAJPIN010004897">
    <property type="protein sequence ID" value="CAG2057120.1"/>
    <property type="molecule type" value="Genomic_DNA"/>
</dbReference>
<dbReference type="InterPro" id="IPR027107">
    <property type="entry name" value="Tuberin/Ral-act_asu"/>
</dbReference>
<dbReference type="PANTHER" id="PTHR10063:SF0">
    <property type="entry name" value="TUBERIN"/>
    <property type="match status" value="1"/>
</dbReference>
<keyword evidence="3" id="KW-1185">Reference proteome</keyword>
<feature type="compositionally biased region" description="Polar residues" evidence="1">
    <location>
        <begin position="282"/>
        <end position="291"/>
    </location>
</feature>
<accession>A0ABN7NQM7</accession>
<dbReference type="Proteomes" id="UP001153148">
    <property type="component" value="Unassembled WGS sequence"/>
</dbReference>
<name>A0ABN7NQM7_TIMPD</name>
<evidence type="ECO:0000256" key="1">
    <source>
        <dbReference type="SAM" id="MobiDB-lite"/>
    </source>
</evidence>
<feature type="compositionally biased region" description="Basic and acidic residues" evidence="1">
    <location>
        <begin position="248"/>
        <end position="258"/>
    </location>
</feature>
<feature type="region of interest" description="Disordered" evidence="1">
    <location>
        <begin position="355"/>
        <end position="484"/>
    </location>
</feature>
<comment type="caution">
    <text evidence="2">The sequence shown here is derived from an EMBL/GenBank/DDBJ whole genome shotgun (WGS) entry which is preliminary data.</text>
</comment>
<feature type="compositionally biased region" description="Low complexity" evidence="1">
    <location>
        <begin position="359"/>
        <end position="371"/>
    </location>
</feature>
<proteinExistence type="predicted"/>
<feature type="compositionally biased region" description="Polar residues" evidence="1">
    <location>
        <begin position="224"/>
        <end position="233"/>
    </location>
</feature>
<feature type="non-terminal residue" evidence="2">
    <location>
        <position position="508"/>
    </location>
</feature>
<protein>
    <submittedName>
        <fullName evidence="2">Uncharacterized protein</fullName>
    </submittedName>
</protein>
<evidence type="ECO:0000313" key="2">
    <source>
        <dbReference type="EMBL" id="CAG2057120.1"/>
    </source>
</evidence>
<evidence type="ECO:0000313" key="3">
    <source>
        <dbReference type="Proteomes" id="UP001153148"/>
    </source>
</evidence>
<feature type="compositionally biased region" description="Polar residues" evidence="1">
    <location>
        <begin position="204"/>
        <end position="216"/>
    </location>
</feature>